<dbReference type="AlphaFoldDB" id="A0A6M3LXC8"/>
<reference evidence="1" key="1">
    <citation type="submission" date="2020-03" db="EMBL/GenBank/DDBJ databases">
        <title>The deep terrestrial virosphere.</title>
        <authorList>
            <person name="Holmfeldt K."/>
            <person name="Nilsson E."/>
            <person name="Simone D."/>
            <person name="Lopez-Fernandez M."/>
            <person name="Wu X."/>
            <person name="de Brujin I."/>
            <person name="Lundin D."/>
            <person name="Andersson A."/>
            <person name="Bertilsson S."/>
            <person name="Dopson M."/>
        </authorList>
    </citation>
    <scope>NUCLEOTIDE SEQUENCE</scope>
    <source>
        <strain evidence="1">MM415B06454</strain>
    </source>
</reference>
<gene>
    <name evidence="1" type="ORF">MM415B06454_0008</name>
</gene>
<sequence>MRIPHSLSGRKRIHKTSIDRDHYHIYKLGKARTQNSIFYDDLAQLDMGLHHHPIRYDAIGNPEIGNTEGHNHQS</sequence>
<evidence type="ECO:0000313" key="1">
    <source>
        <dbReference type="EMBL" id="QJA97258.1"/>
    </source>
</evidence>
<organism evidence="1">
    <name type="scientific">viral metagenome</name>
    <dbReference type="NCBI Taxonomy" id="1070528"/>
    <lineage>
        <taxon>unclassified sequences</taxon>
        <taxon>metagenomes</taxon>
        <taxon>organismal metagenomes</taxon>
    </lineage>
</organism>
<protein>
    <submittedName>
        <fullName evidence="1">Uncharacterized protein</fullName>
    </submittedName>
</protein>
<accession>A0A6M3LXC8</accession>
<name>A0A6M3LXC8_9ZZZZ</name>
<proteinExistence type="predicted"/>
<dbReference type="EMBL" id="MT143477">
    <property type="protein sequence ID" value="QJA97258.1"/>
    <property type="molecule type" value="Genomic_DNA"/>
</dbReference>